<dbReference type="EMBL" id="CP077074">
    <property type="protein sequence ID" value="QXH39332.1"/>
    <property type="molecule type" value="Genomic_DNA"/>
</dbReference>
<dbReference type="PANTHER" id="PTHR43265">
    <property type="entry name" value="ESTERASE ESTD"/>
    <property type="match status" value="1"/>
</dbReference>
<keyword evidence="3" id="KW-0378">Hydrolase</keyword>
<reference evidence="3" key="1">
    <citation type="submission" date="2021-06" db="EMBL/GenBank/DDBJ databases">
        <title>Updating the genus Pseudomonas: Description of 43 new species and partition of the Pseudomonas putida group.</title>
        <authorList>
            <person name="Girard L."/>
            <person name="Lood C."/>
            <person name="Vandamme P."/>
            <person name="Rokni-Zadeh H."/>
            <person name="van Noort V."/>
            <person name="Hofte M."/>
            <person name="Lavigne R."/>
            <person name="De Mot R."/>
        </authorList>
    </citation>
    <scope>NUCLEOTIDE SEQUENCE</scope>
    <source>
        <strain evidence="3">CMR12a</strain>
    </source>
</reference>
<sequence>MSLGIRWACVLLLAVASLASATPEPSAPLPAPQYRQLARPDGSRIDYYLLQRNPRLPAQSLLVILQGSDCNSVSRIPSIRKLLLAMPEADVLTVEKYGIDATLPYDQDSERTDCPAPYLLNDSPSQRVTDLQAVIEHLRQRRAYPRIVALGGSEGAVIAHALAARSPAIDATVAFNGGGRWFLDDLLHSVDSAGGDPAQQHQARQGLLAFVEQMRRQPAADVQASGHGSRWWQEVLELDQQALLQASRVPALIIQASADEAVSVNAVTDLIEQLRRNGRSNLTFRAYPGLDHRLSDRDGQSQMAAVVQDIALWLRQLPTVADEHG</sequence>
<dbReference type="RefSeq" id="WP_124347668.1">
    <property type="nucleotide sequence ID" value="NZ_CP027706.1"/>
</dbReference>
<feature type="domain" description="Serine aminopeptidase S33" evidence="2">
    <location>
        <begin position="123"/>
        <end position="294"/>
    </location>
</feature>
<evidence type="ECO:0000256" key="1">
    <source>
        <dbReference type="SAM" id="SignalP"/>
    </source>
</evidence>
<dbReference type="InterPro" id="IPR053145">
    <property type="entry name" value="AB_hydrolase_Est10"/>
</dbReference>
<name>A0ABX8MKT2_9PSED</name>
<evidence type="ECO:0000259" key="2">
    <source>
        <dbReference type="Pfam" id="PF12146"/>
    </source>
</evidence>
<gene>
    <name evidence="3" type="ORF">KSS89_24340</name>
</gene>
<evidence type="ECO:0000313" key="4">
    <source>
        <dbReference type="Proteomes" id="UP000693952"/>
    </source>
</evidence>
<evidence type="ECO:0000313" key="3">
    <source>
        <dbReference type="EMBL" id="QXH39332.1"/>
    </source>
</evidence>
<protein>
    <submittedName>
        <fullName evidence="3">Alpha/beta hydrolase</fullName>
    </submittedName>
</protein>
<dbReference type="Proteomes" id="UP000693952">
    <property type="component" value="Chromosome"/>
</dbReference>
<organism evidence="3 4">
    <name type="scientific">Pseudomonas sessilinigenes</name>
    <dbReference type="NCBI Taxonomy" id="658629"/>
    <lineage>
        <taxon>Bacteria</taxon>
        <taxon>Pseudomonadati</taxon>
        <taxon>Pseudomonadota</taxon>
        <taxon>Gammaproteobacteria</taxon>
        <taxon>Pseudomonadales</taxon>
        <taxon>Pseudomonadaceae</taxon>
        <taxon>Pseudomonas</taxon>
    </lineage>
</organism>
<keyword evidence="1" id="KW-0732">Signal</keyword>
<dbReference type="Gene3D" id="3.40.50.1820">
    <property type="entry name" value="alpha/beta hydrolase"/>
    <property type="match status" value="1"/>
</dbReference>
<dbReference type="PANTHER" id="PTHR43265:SF1">
    <property type="entry name" value="ESTERASE ESTD"/>
    <property type="match status" value="1"/>
</dbReference>
<proteinExistence type="predicted"/>
<dbReference type="SUPFAM" id="SSF53474">
    <property type="entry name" value="alpha/beta-Hydrolases"/>
    <property type="match status" value="1"/>
</dbReference>
<dbReference type="InterPro" id="IPR022742">
    <property type="entry name" value="Hydrolase_4"/>
</dbReference>
<feature type="chain" id="PRO_5046484652" evidence="1">
    <location>
        <begin position="22"/>
        <end position="325"/>
    </location>
</feature>
<dbReference type="InterPro" id="IPR029058">
    <property type="entry name" value="AB_hydrolase_fold"/>
</dbReference>
<keyword evidence="4" id="KW-1185">Reference proteome</keyword>
<dbReference type="GO" id="GO:0016787">
    <property type="term" value="F:hydrolase activity"/>
    <property type="evidence" value="ECO:0007669"/>
    <property type="project" value="UniProtKB-KW"/>
</dbReference>
<accession>A0ABX8MKT2</accession>
<dbReference type="Pfam" id="PF12146">
    <property type="entry name" value="Hydrolase_4"/>
    <property type="match status" value="1"/>
</dbReference>
<feature type="signal peptide" evidence="1">
    <location>
        <begin position="1"/>
        <end position="21"/>
    </location>
</feature>